<dbReference type="InterPro" id="IPR000850">
    <property type="entry name" value="Adenylat/UMP-CMP_kin"/>
</dbReference>
<keyword evidence="1" id="KW-0808">Transferase</keyword>
<organism evidence="4 5">
    <name type="scientific">Odynerus spinipes</name>
    <dbReference type="NCBI Taxonomy" id="1348599"/>
    <lineage>
        <taxon>Eukaryota</taxon>
        <taxon>Metazoa</taxon>
        <taxon>Ecdysozoa</taxon>
        <taxon>Arthropoda</taxon>
        <taxon>Hexapoda</taxon>
        <taxon>Insecta</taxon>
        <taxon>Pterygota</taxon>
        <taxon>Neoptera</taxon>
        <taxon>Endopterygota</taxon>
        <taxon>Hymenoptera</taxon>
        <taxon>Apocrita</taxon>
        <taxon>Aculeata</taxon>
        <taxon>Vespoidea</taxon>
        <taxon>Vespidae</taxon>
        <taxon>Eumeninae</taxon>
        <taxon>Odynerus</taxon>
    </lineage>
</organism>
<dbReference type="AlphaFoldDB" id="A0AAD9VRB0"/>
<evidence type="ECO:0000313" key="4">
    <source>
        <dbReference type="EMBL" id="KAK2584133.1"/>
    </source>
</evidence>
<dbReference type="CDD" id="cd22979">
    <property type="entry name" value="DD_AK8"/>
    <property type="match status" value="1"/>
</dbReference>
<evidence type="ECO:0000256" key="2">
    <source>
        <dbReference type="ARBA" id="ARBA00022741"/>
    </source>
</evidence>
<reference evidence="4" key="1">
    <citation type="submission" date="2021-08" db="EMBL/GenBank/DDBJ databases">
        <authorList>
            <person name="Misof B."/>
            <person name="Oliver O."/>
            <person name="Podsiadlowski L."/>
            <person name="Donath A."/>
            <person name="Peters R."/>
            <person name="Mayer C."/>
            <person name="Rust J."/>
            <person name="Gunkel S."/>
            <person name="Lesny P."/>
            <person name="Martin S."/>
            <person name="Oeyen J.P."/>
            <person name="Petersen M."/>
            <person name="Panagiotis P."/>
            <person name="Wilbrandt J."/>
            <person name="Tanja T."/>
        </authorList>
    </citation>
    <scope>NUCLEOTIDE SEQUENCE</scope>
    <source>
        <strain evidence="4">GBR_01_08_01A</strain>
        <tissue evidence="4">Thorax + abdomen</tissue>
    </source>
</reference>
<dbReference type="SUPFAM" id="SSF52540">
    <property type="entry name" value="P-loop containing nucleoside triphosphate hydrolases"/>
    <property type="match status" value="1"/>
</dbReference>
<evidence type="ECO:0000256" key="1">
    <source>
        <dbReference type="ARBA" id="ARBA00022679"/>
    </source>
</evidence>
<sequence length="498" mass="57584">MPNFVDAIKRPLSIPLRFVAYSEKHKIYELFQELAKQLIIDKPDDHILYMKQCLEHAIRKRDIPRIILIAPPTFDKMTLAEIFQKELGLRPVTLQHLRDKNVTNKNCLCNEAGDLAMNMRKLLKSGLLHDSGWILVDTPRSKREARAFQRLGIIPTHVLQIIISSELDRKQTTETIPNYYLGINDMDDDVDNEEMQTYTKNLRGLREVYANHLVEVETGIRSIEDLAKDCVALMKMKKPCGAPSLFRIVLIGSRGSGCRTVAKYLVNRFNLVHVDFNYILEQAHLQLTPLGEILRLFEQRWEEPPKPEIRIQVVDKYINTPECLNRGWVLTGYPITVEDLKLLDTIDMPPNKVIFVQVSVETRKERLLNRRYNTVTGSKHDLTSSENYKKKSAGKLSIHPKDYVNVVNEEIQRFDNNVEEMLKYAGETAFIIDGNGDEISVRENVEGCLMQSWMYGKPREPRPPPVIDPCDVEFNPDDEPDISIFDEIMPPEFRYTFT</sequence>
<dbReference type="EMBL" id="JAIFRP010000026">
    <property type="protein sequence ID" value="KAK2584133.1"/>
    <property type="molecule type" value="Genomic_DNA"/>
</dbReference>
<proteinExistence type="predicted"/>
<dbReference type="Proteomes" id="UP001258017">
    <property type="component" value="Unassembled WGS sequence"/>
</dbReference>
<dbReference type="PANTHER" id="PTHR23359">
    <property type="entry name" value="NUCLEOTIDE KINASE"/>
    <property type="match status" value="1"/>
</dbReference>
<comment type="caution">
    <text evidence="4">The sequence shown here is derived from an EMBL/GenBank/DDBJ whole genome shotgun (WGS) entry which is preliminary data.</text>
</comment>
<protein>
    <recommendedName>
        <fullName evidence="6">Adenylate kinase 8</fullName>
    </recommendedName>
</protein>
<gene>
    <name evidence="4" type="ORF">KPH14_006567</name>
</gene>
<dbReference type="Pfam" id="PF00406">
    <property type="entry name" value="ADK"/>
    <property type="match status" value="1"/>
</dbReference>
<dbReference type="GO" id="GO:0006139">
    <property type="term" value="P:nucleobase-containing compound metabolic process"/>
    <property type="evidence" value="ECO:0007669"/>
    <property type="project" value="InterPro"/>
</dbReference>
<dbReference type="GO" id="GO:0005524">
    <property type="term" value="F:ATP binding"/>
    <property type="evidence" value="ECO:0007669"/>
    <property type="project" value="InterPro"/>
</dbReference>
<dbReference type="Gene3D" id="3.40.50.300">
    <property type="entry name" value="P-loop containing nucleotide triphosphate hydrolases"/>
    <property type="match status" value="2"/>
</dbReference>
<evidence type="ECO:0008006" key="6">
    <source>
        <dbReference type="Google" id="ProtNLM"/>
    </source>
</evidence>
<dbReference type="GO" id="GO:0019205">
    <property type="term" value="F:nucleobase-containing compound kinase activity"/>
    <property type="evidence" value="ECO:0007669"/>
    <property type="project" value="InterPro"/>
</dbReference>
<keyword evidence="5" id="KW-1185">Reference proteome</keyword>
<evidence type="ECO:0000313" key="5">
    <source>
        <dbReference type="Proteomes" id="UP001258017"/>
    </source>
</evidence>
<keyword evidence="2" id="KW-0547">Nucleotide-binding</keyword>
<name>A0AAD9VRB0_9HYME</name>
<reference evidence="4" key="2">
    <citation type="journal article" date="2023" name="Commun. Biol.">
        <title>Intrasexual cuticular hydrocarbon dimorphism in a wasp sheds light on hydrocarbon biosynthesis genes in Hymenoptera.</title>
        <authorList>
            <person name="Moris V.C."/>
            <person name="Podsiadlowski L."/>
            <person name="Martin S."/>
            <person name="Oeyen J.P."/>
            <person name="Donath A."/>
            <person name="Petersen M."/>
            <person name="Wilbrandt J."/>
            <person name="Misof B."/>
            <person name="Liedtke D."/>
            <person name="Thamm M."/>
            <person name="Scheiner R."/>
            <person name="Schmitt T."/>
            <person name="Niehuis O."/>
        </authorList>
    </citation>
    <scope>NUCLEOTIDE SEQUENCE</scope>
    <source>
        <strain evidence="4">GBR_01_08_01A</strain>
    </source>
</reference>
<accession>A0AAD9VRB0</accession>
<evidence type="ECO:0000256" key="3">
    <source>
        <dbReference type="ARBA" id="ARBA00022777"/>
    </source>
</evidence>
<dbReference type="InterPro" id="IPR027417">
    <property type="entry name" value="P-loop_NTPase"/>
</dbReference>
<keyword evidence="3" id="KW-0418">Kinase</keyword>